<feature type="region of interest" description="Disordered" evidence="1">
    <location>
        <begin position="141"/>
        <end position="164"/>
    </location>
</feature>
<dbReference type="GO" id="GO:0000932">
    <property type="term" value="C:P-body"/>
    <property type="evidence" value="ECO:0007669"/>
    <property type="project" value="TreeGrafter"/>
</dbReference>
<dbReference type="GO" id="GO:0060090">
    <property type="term" value="F:molecular adaptor activity"/>
    <property type="evidence" value="ECO:0007669"/>
    <property type="project" value="TreeGrafter"/>
</dbReference>
<dbReference type="GO" id="GO:0030015">
    <property type="term" value="C:CCR4-NOT core complex"/>
    <property type="evidence" value="ECO:0007669"/>
    <property type="project" value="InterPro"/>
</dbReference>
<accession>A0A9N9EE98</accession>
<evidence type="ECO:0000256" key="1">
    <source>
        <dbReference type="SAM" id="MobiDB-lite"/>
    </source>
</evidence>
<feature type="compositionally biased region" description="Low complexity" evidence="1">
    <location>
        <begin position="143"/>
        <end position="156"/>
    </location>
</feature>
<evidence type="ECO:0000313" key="4">
    <source>
        <dbReference type="Proteomes" id="UP000789572"/>
    </source>
</evidence>
<dbReference type="InterPro" id="IPR040398">
    <property type="entry name" value="Not1"/>
</dbReference>
<dbReference type="GO" id="GO:0017148">
    <property type="term" value="P:negative regulation of translation"/>
    <property type="evidence" value="ECO:0007669"/>
    <property type="project" value="InterPro"/>
</dbReference>
<sequence>NSQDPREKDVFDCMVHNLFDEHRFFPKYPPRELSITSVIFGSLIQYQLVGYLTLGIALRYVLTALRNPSDQKMLNFGIQALLQFQTRLPEWPQYCTQLLQIPHLHQSHPEIMQYVATALAENNSGSGESMIVAAAVGDPPTSPAVTATPSAESTSSRVAAETSNRAADSRPVFTALNLDTLLAAEQVGSYFVSKVGSNSVEK</sequence>
<keyword evidence="4" id="KW-1185">Reference proteome</keyword>
<proteinExistence type="predicted"/>
<gene>
    <name evidence="3" type="ORF">POCULU_LOCUS11181</name>
</gene>
<dbReference type="EMBL" id="CAJVPJ010007336">
    <property type="protein sequence ID" value="CAG8674953.1"/>
    <property type="molecule type" value="Genomic_DNA"/>
</dbReference>
<protein>
    <submittedName>
        <fullName evidence="3">6189_t:CDS:1</fullName>
    </submittedName>
</protein>
<dbReference type="Pfam" id="PF16417">
    <property type="entry name" value="CNOT1_TTP_bind"/>
    <property type="match status" value="1"/>
</dbReference>
<dbReference type="PANTHER" id="PTHR13162">
    <property type="entry name" value="CCR4-NOT TRANSCRIPTION COMPLEX"/>
    <property type="match status" value="1"/>
</dbReference>
<evidence type="ECO:0000313" key="3">
    <source>
        <dbReference type="EMBL" id="CAG8674953.1"/>
    </source>
</evidence>
<dbReference type="GO" id="GO:0000288">
    <property type="term" value="P:nuclear-transcribed mRNA catabolic process, deadenylation-dependent decay"/>
    <property type="evidence" value="ECO:0007669"/>
    <property type="project" value="TreeGrafter"/>
</dbReference>
<organism evidence="3 4">
    <name type="scientific">Paraglomus occultum</name>
    <dbReference type="NCBI Taxonomy" id="144539"/>
    <lineage>
        <taxon>Eukaryota</taxon>
        <taxon>Fungi</taxon>
        <taxon>Fungi incertae sedis</taxon>
        <taxon>Mucoromycota</taxon>
        <taxon>Glomeromycotina</taxon>
        <taxon>Glomeromycetes</taxon>
        <taxon>Paraglomerales</taxon>
        <taxon>Paraglomeraceae</taxon>
        <taxon>Paraglomus</taxon>
    </lineage>
</organism>
<feature type="non-terminal residue" evidence="3">
    <location>
        <position position="1"/>
    </location>
</feature>
<evidence type="ECO:0000259" key="2">
    <source>
        <dbReference type="Pfam" id="PF16417"/>
    </source>
</evidence>
<comment type="caution">
    <text evidence="3">The sequence shown here is derived from an EMBL/GenBank/DDBJ whole genome shotgun (WGS) entry which is preliminary data.</text>
</comment>
<dbReference type="OrthoDB" id="2236331at2759"/>
<dbReference type="InterPro" id="IPR038535">
    <property type="entry name" value="CNOT1_TTP_bind_sf"/>
</dbReference>
<dbReference type="PANTHER" id="PTHR13162:SF8">
    <property type="entry name" value="CCR4-NOT TRANSCRIPTION COMPLEX SUBUNIT 1"/>
    <property type="match status" value="1"/>
</dbReference>
<feature type="non-terminal residue" evidence="3">
    <location>
        <position position="202"/>
    </location>
</feature>
<dbReference type="Gene3D" id="1.25.40.840">
    <property type="entry name" value="CCR4-NOT transcription complex subunit 1 TTP binding domain"/>
    <property type="match status" value="1"/>
</dbReference>
<dbReference type="Proteomes" id="UP000789572">
    <property type="component" value="Unassembled WGS sequence"/>
</dbReference>
<dbReference type="InterPro" id="IPR032193">
    <property type="entry name" value="CNOT1_TTP_bind"/>
</dbReference>
<dbReference type="AlphaFoldDB" id="A0A9N9EE98"/>
<name>A0A9N9EE98_9GLOM</name>
<reference evidence="3" key="1">
    <citation type="submission" date="2021-06" db="EMBL/GenBank/DDBJ databases">
        <authorList>
            <person name="Kallberg Y."/>
            <person name="Tangrot J."/>
            <person name="Rosling A."/>
        </authorList>
    </citation>
    <scope>NUCLEOTIDE SEQUENCE</scope>
    <source>
        <strain evidence="3">IA702</strain>
    </source>
</reference>
<feature type="domain" description="CCR4-NOT transcription complex subunit 1 TTP binding" evidence="2">
    <location>
        <begin position="1"/>
        <end position="123"/>
    </location>
</feature>